<evidence type="ECO:0000313" key="2">
    <source>
        <dbReference type="Proteomes" id="UP000003748"/>
    </source>
</evidence>
<protein>
    <submittedName>
        <fullName evidence="1">Uncharacterized protein</fullName>
    </submittedName>
</protein>
<accession>D4CX80</accession>
<proteinExistence type="predicted"/>
<dbReference type="AlphaFoldDB" id="D4CX80"/>
<organism evidence="1 2">
    <name type="scientific">Fusobacterium periodonticum ATCC 33693</name>
    <dbReference type="NCBI Taxonomy" id="546275"/>
    <lineage>
        <taxon>Bacteria</taxon>
        <taxon>Fusobacteriati</taxon>
        <taxon>Fusobacteriota</taxon>
        <taxon>Fusobacteriia</taxon>
        <taxon>Fusobacteriales</taxon>
        <taxon>Fusobacteriaceae</taxon>
        <taxon>Fusobacterium</taxon>
    </lineage>
</organism>
<dbReference type="Proteomes" id="UP000003748">
    <property type="component" value="Unassembled WGS sequence"/>
</dbReference>
<comment type="caution">
    <text evidence="1">The sequence shown here is derived from an EMBL/GenBank/DDBJ whole genome shotgun (WGS) entry which is preliminary data.</text>
</comment>
<dbReference type="HOGENOM" id="CLU_3080227_0_0_0"/>
<name>D4CX80_9FUSO</name>
<sequence>MENKMKIKQINCSHKNTKWIREKLTFNFLNEDRVYLVCKDCHKVLASSIIKK</sequence>
<gene>
    <name evidence="1" type="ORF">FUSPEROL_02041</name>
</gene>
<evidence type="ECO:0000313" key="1">
    <source>
        <dbReference type="EMBL" id="EFE86000.1"/>
    </source>
</evidence>
<dbReference type="STRING" id="546275.FUSPEROL_02041"/>
<reference evidence="1 2" key="1">
    <citation type="submission" date="2010-02" db="EMBL/GenBank/DDBJ databases">
        <authorList>
            <person name="Weinstock G."/>
            <person name="Sodergren E."/>
            <person name="Clifton S."/>
            <person name="Fulton L."/>
            <person name="Fulton B."/>
            <person name="Courtney L."/>
            <person name="Fronick C."/>
            <person name="Harrison M."/>
            <person name="Strong C."/>
            <person name="Farmer C."/>
            <person name="Delahaunty K."/>
            <person name="Markovic C."/>
            <person name="Hall O."/>
            <person name="Minx P."/>
            <person name="Tomlinson C."/>
            <person name="Mitreva M."/>
            <person name="Nelson J."/>
            <person name="Hou S."/>
            <person name="Wollam A."/>
            <person name="Pepin K.H."/>
            <person name="Johnson M."/>
            <person name="Bhonagiri V."/>
            <person name="Zhang X."/>
            <person name="Suruliraj S."/>
            <person name="Warren W."/>
            <person name="Chinwalla A."/>
            <person name="Mardis E.R."/>
            <person name="Wilson R.K."/>
        </authorList>
    </citation>
    <scope>NUCLEOTIDE SEQUENCE [LARGE SCALE GENOMIC DNA]</scope>
    <source>
        <strain evidence="1 2">ATCC 33693</strain>
    </source>
</reference>
<dbReference type="EMBL" id="ACJY01000099">
    <property type="protein sequence ID" value="EFE86000.1"/>
    <property type="molecule type" value="Genomic_DNA"/>
</dbReference>